<dbReference type="EMBL" id="CP159510">
    <property type="protein sequence ID" value="XCJ18161.1"/>
    <property type="molecule type" value="Genomic_DNA"/>
</dbReference>
<reference evidence="3" key="1">
    <citation type="submission" date="2024-06" db="EMBL/GenBank/DDBJ databases">
        <authorList>
            <person name="Fan A."/>
            <person name="Zhang F.Y."/>
            <person name="Zhang L."/>
        </authorList>
    </citation>
    <scope>NUCLEOTIDE SEQUENCE</scope>
    <source>
        <strain evidence="3">Y61</strain>
    </source>
</reference>
<sequence>MGASETLNMIFRTLSYRSAALDDQIERLKRANRKLGREQAEALHAIRRLTQPETGAHWTGSHARSFQRKRDDAQDRMRARMTASIDGYQRGIESKIRELRMESDFLQSTGSMAREAGRMLDRGEKAADALERNLTSIKRRLF</sequence>
<feature type="region of interest" description="Disordered" evidence="2">
    <location>
        <begin position="52"/>
        <end position="75"/>
    </location>
</feature>
<accession>A0AAU8IHY9</accession>
<dbReference type="AlphaFoldDB" id="A0AAU8IHY9"/>
<protein>
    <submittedName>
        <fullName evidence="3">DUF5082 family protein</fullName>
    </submittedName>
</protein>
<proteinExistence type="predicted"/>
<gene>
    <name evidence="3" type="ORF">ABNN70_06880</name>
</gene>
<keyword evidence="1" id="KW-0175">Coiled coil</keyword>
<evidence type="ECO:0000256" key="1">
    <source>
        <dbReference type="SAM" id="Coils"/>
    </source>
</evidence>
<evidence type="ECO:0000313" key="3">
    <source>
        <dbReference type="EMBL" id="XCJ18161.1"/>
    </source>
</evidence>
<organism evidence="3">
    <name type="scientific">Sporolactobacillus sp. Y61</name>
    <dbReference type="NCBI Taxonomy" id="3160863"/>
    <lineage>
        <taxon>Bacteria</taxon>
        <taxon>Bacillati</taxon>
        <taxon>Bacillota</taxon>
        <taxon>Bacilli</taxon>
        <taxon>Bacillales</taxon>
        <taxon>Sporolactobacillaceae</taxon>
        <taxon>Sporolactobacillus</taxon>
    </lineage>
</organism>
<name>A0AAU8IHY9_9BACL</name>
<evidence type="ECO:0000256" key="2">
    <source>
        <dbReference type="SAM" id="MobiDB-lite"/>
    </source>
</evidence>
<feature type="coiled-coil region" evidence="1">
    <location>
        <begin position="113"/>
        <end position="140"/>
    </location>
</feature>
<dbReference type="RefSeq" id="WP_353949237.1">
    <property type="nucleotide sequence ID" value="NZ_CP159510.1"/>
</dbReference>